<comment type="similarity">
    <text evidence="1 4">Belongs to the D-isomer specific 2-hydroxyacid dehydrogenase family.</text>
</comment>
<evidence type="ECO:0000256" key="2">
    <source>
        <dbReference type="ARBA" id="ARBA00023002"/>
    </source>
</evidence>
<dbReference type="STRING" id="1006576.DTL3_0466"/>
<dbReference type="GO" id="GO:0006564">
    <property type="term" value="P:L-serine biosynthetic process"/>
    <property type="evidence" value="ECO:0007669"/>
    <property type="project" value="UniProtKB-ARBA"/>
</dbReference>
<dbReference type="PANTHER" id="PTHR42938:SF47">
    <property type="entry name" value="HYDROXYPYRUVATE REDUCTASE"/>
    <property type="match status" value="1"/>
</dbReference>
<dbReference type="InterPro" id="IPR006140">
    <property type="entry name" value="D-isomer_DH_NAD-bd"/>
</dbReference>
<evidence type="ECO:0000256" key="1">
    <source>
        <dbReference type="ARBA" id="ARBA00005854"/>
    </source>
</evidence>
<dbReference type="GO" id="GO:0051287">
    <property type="term" value="F:NAD binding"/>
    <property type="evidence" value="ECO:0007669"/>
    <property type="project" value="InterPro"/>
</dbReference>
<dbReference type="PANTHER" id="PTHR42938">
    <property type="entry name" value="FORMATE DEHYDROGENASE 1"/>
    <property type="match status" value="1"/>
</dbReference>
<gene>
    <name evidence="7" type="primary">serA</name>
    <name evidence="7" type="ORF">DTL3_0466</name>
</gene>
<dbReference type="SUPFAM" id="SSF52283">
    <property type="entry name" value="Formate/glycerate dehydrogenase catalytic domain-like"/>
    <property type="match status" value="1"/>
</dbReference>
<dbReference type="AlphaFoldDB" id="A0A0C7P1F1"/>
<evidence type="ECO:0000313" key="8">
    <source>
        <dbReference type="Proteomes" id="UP000032809"/>
    </source>
</evidence>
<keyword evidence="2 4" id="KW-0560">Oxidoreductase</keyword>
<dbReference type="Pfam" id="PF02826">
    <property type="entry name" value="2-Hacid_dh_C"/>
    <property type="match status" value="1"/>
</dbReference>
<evidence type="ECO:0000256" key="4">
    <source>
        <dbReference type="RuleBase" id="RU003719"/>
    </source>
</evidence>
<dbReference type="InterPro" id="IPR029753">
    <property type="entry name" value="D-isomer_DH_CS"/>
</dbReference>
<dbReference type="SUPFAM" id="SSF51735">
    <property type="entry name" value="NAD(P)-binding Rossmann-fold domains"/>
    <property type="match status" value="1"/>
</dbReference>
<dbReference type="EC" id="1.1.1.95" evidence="7"/>
<dbReference type="Proteomes" id="UP000032809">
    <property type="component" value="Chromosome I"/>
</dbReference>
<feature type="domain" description="D-isomer specific 2-hydroxyacid dehydrogenase catalytic" evidence="5">
    <location>
        <begin position="7"/>
        <end position="304"/>
    </location>
</feature>
<dbReference type="CDD" id="cd05303">
    <property type="entry name" value="PGDH_2"/>
    <property type="match status" value="1"/>
</dbReference>
<dbReference type="FunFam" id="3.40.50.720:FF:000041">
    <property type="entry name" value="D-3-phosphoglycerate dehydrogenase"/>
    <property type="match status" value="1"/>
</dbReference>
<dbReference type="InterPro" id="IPR036291">
    <property type="entry name" value="NAD(P)-bd_dom_sf"/>
</dbReference>
<proteinExistence type="inferred from homology"/>
<dbReference type="InterPro" id="IPR006139">
    <property type="entry name" value="D-isomer_2_OHA_DH_cat_dom"/>
</dbReference>
<dbReference type="KEGG" id="dtn:DTL3_0466"/>
<dbReference type="PROSITE" id="PS00671">
    <property type="entry name" value="D_2_HYDROXYACID_DH_3"/>
    <property type="match status" value="1"/>
</dbReference>
<dbReference type="GO" id="GO:0004617">
    <property type="term" value="F:phosphoglycerate dehydrogenase activity"/>
    <property type="evidence" value="ECO:0007669"/>
    <property type="project" value="UniProtKB-EC"/>
</dbReference>
<evidence type="ECO:0000259" key="5">
    <source>
        <dbReference type="Pfam" id="PF00389"/>
    </source>
</evidence>
<organism evidence="7 8">
    <name type="scientific">Defluviitoga tunisiensis</name>
    <dbReference type="NCBI Taxonomy" id="1006576"/>
    <lineage>
        <taxon>Bacteria</taxon>
        <taxon>Thermotogati</taxon>
        <taxon>Thermotogota</taxon>
        <taxon>Thermotogae</taxon>
        <taxon>Petrotogales</taxon>
        <taxon>Petrotogaceae</taxon>
        <taxon>Defluviitoga</taxon>
    </lineage>
</organism>
<keyword evidence="3" id="KW-0520">NAD</keyword>
<dbReference type="GO" id="GO:0047545">
    <property type="term" value="F:(S)-2-hydroxyglutarate dehydrogenase activity"/>
    <property type="evidence" value="ECO:0007669"/>
    <property type="project" value="UniProtKB-ARBA"/>
</dbReference>
<accession>A0A0C7P1F1</accession>
<name>A0A0C7P1F1_DEFTU</name>
<dbReference type="HOGENOM" id="CLU_019796_1_3_0"/>
<sequence>MKIHINDPLDEIALQKLKEELPNATITSEHFDKDKLKEKMKDVDVLIVRSATKVTKEIIDSSPKLKIIGRAGMGLDNIDLEAAKVKNIKVLNTPGQNALSVAELVIGMVIDIYRNITRASIGLKEGRWEKKELEGLELSGKTFGIIGFGYVGTNLAKLLTGFNTTTLVYDIINLTAEEQNKYKVKQVSFEDLLKQSDIISLNLPKNEKTFHVIGEKEIKLMKDNVIIINAARGGVLDEKAALKYLKDGKIFGLGLDVFEEEPPVSDFYKELFSLPNVVVTPHIGASTKEAQERVGINIIDRIVEEVNKIMI</sequence>
<feature type="domain" description="D-isomer specific 2-hydroxyacid dehydrogenase NAD-binding" evidence="6">
    <location>
        <begin position="106"/>
        <end position="284"/>
    </location>
</feature>
<dbReference type="PATRIC" id="fig|1006576.9.peg.458"/>
<dbReference type="Pfam" id="PF00389">
    <property type="entry name" value="2-Hacid_dh"/>
    <property type="match status" value="1"/>
</dbReference>
<dbReference type="EMBL" id="LN824141">
    <property type="protein sequence ID" value="CEP77789.1"/>
    <property type="molecule type" value="Genomic_DNA"/>
</dbReference>
<dbReference type="OrthoDB" id="9786364at2"/>
<protein>
    <submittedName>
        <fullName evidence="7">Phosphoglycerate dehydrogenase</fullName>
        <ecNumber evidence="7">1.1.1.95</ecNumber>
    </submittedName>
</protein>
<evidence type="ECO:0000256" key="3">
    <source>
        <dbReference type="ARBA" id="ARBA00023027"/>
    </source>
</evidence>
<keyword evidence="8" id="KW-1185">Reference proteome</keyword>
<evidence type="ECO:0000313" key="7">
    <source>
        <dbReference type="EMBL" id="CEP77789.1"/>
    </source>
</evidence>
<dbReference type="RefSeq" id="WP_045087353.1">
    <property type="nucleotide sequence ID" value="NZ_LN824141.1"/>
</dbReference>
<dbReference type="Gene3D" id="3.40.50.720">
    <property type="entry name" value="NAD(P)-binding Rossmann-like Domain"/>
    <property type="match status" value="2"/>
</dbReference>
<reference evidence="8" key="1">
    <citation type="submission" date="2014-11" db="EMBL/GenBank/DDBJ databases">
        <authorList>
            <person name="Wibberg D."/>
        </authorList>
    </citation>
    <scope>NUCLEOTIDE SEQUENCE [LARGE SCALE GENOMIC DNA]</scope>
    <source>
        <strain evidence="8">L3</strain>
    </source>
</reference>
<dbReference type="PROSITE" id="PS00670">
    <property type="entry name" value="D_2_HYDROXYACID_DH_2"/>
    <property type="match status" value="1"/>
</dbReference>
<evidence type="ECO:0000259" key="6">
    <source>
        <dbReference type="Pfam" id="PF02826"/>
    </source>
</evidence>